<geneLocation type="plasmid" evidence="2 3">
    <name>pSYSG</name>
</geneLocation>
<protein>
    <submittedName>
        <fullName evidence="2">Sll8018 protein</fullName>
    </submittedName>
</protein>
<feature type="compositionally biased region" description="Basic residues" evidence="1">
    <location>
        <begin position="10"/>
        <end position="21"/>
    </location>
</feature>
<evidence type="ECO:0000313" key="2">
    <source>
        <dbReference type="EMBL" id="BAD02026.1"/>
    </source>
</evidence>
<dbReference type="EnsemblBacteria" id="BAD02026">
    <property type="protein sequence ID" value="BAD02026"/>
    <property type="gene ID" value="BAD02026"/>
</dbReference>
<dbReference type="AlphaFoldDB" id="Q6ZE74"/>
<dbReference type="EMBL" id="AP004312">
    <property type="protein sequence ID" value="BAD02026.1"/>
    <property type="molecule type" value="Genomic_DNA"/>
</dbReference>
<reference evidence="2 3" key="1">
    <citation type="journal article" date="2003" name="DNA Res.">
        <title>Structural analysis of four large plasmids harboring in a unicellular cyanobacterium, Synechocystis sp. PCC 6803.</title>
        <authorList>
            <person name="Kaneko T."/>
            <person name="Nakamura Y."/>
            <person name="Sasamoto S."/>
            <person name="Watanabe A."/>
            <person name="Kohara M."/>
            <person name="Matsumoto M."/>
            <person name="Shimpo S."/>
            <person name="Yamada M."/>
            <person name="Tabata S."/>
        </authorList>
    </citation>
    <scope>NUCLEOTIDE SEQUENCE [LARGE SCALE GENOMIC DNA]</scope>
    <source>
        <strain evidence="3">ATCC 27184 / PCC 6803 / Kazusa</strain>
    </source>
</reference>
<proteinExistence type="predicted"/>
<accession>Q6ZE74</accession>
<sequence length="530" mass="58947">MVMGIIKNHLSPRAHSKRKTKTASDHELLGVRINGFPVAVGIRKGAGPKAQLHSIQGDHRILTYKKATYFAVPIKGKVKSESVEVPQSEPNPAIKEFYPRQVKEDFQRLFSHPFKAILKNDQGQWFTCKYSLNKNRIWNYWKSPSTTIGLGFGKSTSWAALDLDADGRYHNSESLAGIREALEELAIVSSQLVQSSDSGGWHLFMFFDRPVKTFPLACLLTETLTSAGFSIEPGHLEVFPNRKQWKAEGSIYNRIRLPLQSGTGSLMLTNDGELDSTGWPDSLELFLKRAKAIARKNDTERIEELGEEAKKRFATARKAQDHGPFLPTRSSKWLKEINTVLEVGFTAHHQSNEILRAVAAKGRVFLGLGGEALASYIEQTVTELPGYGQWCRHQPEIAAWCIRWARSAEKKLYPFRGKPKVDKALTSAGPNNQTRAREAQERIARTVAQLTAENCWPEGAKARLKHIIKGAKCSAKTAYKYSQLWHPVCAPTALLPTCPGPRLPAPLHLCDRLTPAAPASPMCSLPHGSS</sequence>
<keyword evidence="3" id="KW-1185">Reference proteome</keyword>
<gene>
    <name evidence="2" type="ordered locus">sll8018</name>
</gene>
<dbReference type="Proteomes" id="UP000001425">
    <property type="component" value="Plasmid pSYSG"/>
</dbReference>
<evidence type="ECO:0000313" key="3">
    <source>
        <dbReference type="Proteomes" id="UP000001425"/>
    </source>
</evidence>
<name>Q6ZE74_SYNY3</name>
<evidence type="ECO:0000256" key="1">
    <source>
        <dbReference type="SAM" id="MobiDB-lite"/>
    </source>
</evidence>
<dbReference type="InParanoid" id="Q6ZE74"/>
<feature type="region of interest" description="Disordered" evidence="1">
    <location>
        <begin position="1"/>
        <end position="23"/>
    </location>
</feature>
<keyword evidence="2" id="KW-0614">Plasmid</keyword>
<organism evidence="2 3">
    <name type="scientific">Synechocystis sp. (strain ATCC 27184 / PCC 6803 / Kazusa)</name>
    <dbReference type="NCBI Taxonomy" id="1111708"/>
    <lineage>
        <taxon>Bacteria</taxon>
        <taxon>Bacillati</taxon>
        <taxon>Cyanobacteriota</taxon>
        <taxon>Cyanophyceae</taxon>
        <taxon>Synechococcales</taxon>
        <taxon>Merismopediaceae</taxon>
        <taxon>Synechocystis</taxon>
    </lineage>
</organism>
<dbReference type="KEGG" id="syn:sll8018"/>